<dbReference type="OrthoDB" id="5232980at2759"/>
<evidence type="ECO:0000313" key="3">
    <source>
        <dbReference type="Proteomes" id="UP000809789"/>
    </source>
</evidence>
<dbReference type="AlphaFoldDB" id="A0A8K0L0W1"/>
<gene>
    <name evidence="2" type="ORF">KVT40_003709</name>
</gene>
<keyword evidence="3" id="KW-1185">Reference proteome</keyword>
<feature type="region of interest" description="Disordered" evidence="1">
    <location>
        <begin position="165"/>
        <end position="207"/>
    </location>
</feature>
<evidence type="ECO:0000313" key="2">
    <source>
        <dbReference type="EMBL" id="KAG8627836.1"/>
    </source>
</evidence>
<name>A0A8K0L0W1_9PEZI</name>
<protein>
    <submittedName>
        <fullName evidence="2">Uncharacterized protein</fullName>
    </submittedName>
</protein>
<dbReference type="EMBL" id="JAESVG020000004">
    <property type="protein sequence ID" value="KAG8627836.1"/>
    <property type="molecule type" value="Genomic_DNA"/>
</dbReference>
<feature type="compositionally biased region" description="Basic and acidic residues" evidence="1">
    <location>
        <begin position="189"/>
        <end position="198"/>
    </location>
</feature>
<comment type="caution">
    <text evidence="2">The sequence shown here is derived from an EMBL/GenBank/DDBJ whole genome shotgun (WGS) entry which is preliminary data.</text>
</comment>
<dbReference type="Proteomes" id="UP000809789">
    <property type="component" value="Unassembled WGS sequence"/>
</dbReference>
<reference evidence="2" key="1">
    <citation type="submission" date="2021-07" db="EMBL/GenBank/DDBJ databases">
        <title>Elsinoe batatas strain:CRI-CJ2 Genome sequencing and assembly.</title>
        <authorList>
            <person name="Huang L."/>
        </authorList>
    </citation>
    <scope>NUCLEOTIDE SEQUENCE</scope>
    <source>
        <strain evidence="2">CRI-CJ2</strain>
    </source>
</reference>
<sequence length="400" mass="41884">MGPLMDSTHPRCLKTRKTDRQWRIYIRGAAALFASYIAKGSKVIVLSQPPPQKLNPSGHTNYQVVEEPILKGFVGDSSVGRIDMVHPTVQGAEDCVYQSWPVDNTEEWVAKYRDSICAEPHWRCVKVYPEIKMIISITAVPLADPLIAVLAVGLEKGDRLTRCSSYSNGQEVVPSDISGATTDPGHQSSRTEKGDEALNKATGTSTGPRPALLVRACEKLMEVKTIKAVKAARVAKETRKAQAAKAIKAARAAKAASVAEAARAAKEARVAKEVQKAQAAKVAKAARVAEAARAAGAARAAKAARVAKAAREAEEVGAKRAAKAARLAEAAIAAKAAKAAKAARVAKAARAVEEAKAAKAAKAARIVQAAKEARVAKAAMAARAAGETRAVKAAGVATEA</sequence>
<evidence type="ECO:0000256" key="1">
    <source>
        <dbReference type="SAM" id="MobiDB-lite"/>
    </source>
</evidence>
<accession>A0A8K0L0W1</accession>
<proteinExistence type="predicted"/>
<feature type="compositionally biased region" description="Polar residues" evidence="1">
    <location>
        <begin position="178"/>
        <end position="188"/>
    </location>
</feature>
<organism evidence="2 3">
    <name type="scientific">Elsinoe batatas</name>
    <dbReference type="NCBI Taxonomy" id="2601811"/>
    <lineage>
        <taxon>Eukaryota</taxon>
        <taxon>Fungi</taxon>
        <taxon>Dikarya</taxon>
        <taxon>Ascomycota</taxon>
        <taxon>Pezizomycotina</taxon>
        <taxon>Dothideomycetes</taxon>
        <taxon>Dothideomycetidae</taxon>
        <taxon>Myriangiales</taxon>
        <taxon>Elsinoaceae</taxon>
        <taxon>Elsinoe</taxon>
    </lineage>
</organism>